<evidence type="ECO:0000313" key="1">
    <source>
        <dbReference type="EMBL" id="CAB4927153.1"/>
    </source>
</evidence>
<accession>A0A6J7I7X8</accession>
<dbReference type="AlphaFoldDB" id="A0A6J7I7X8"/>
<reference evidence="1" key="1">
    <citation type="submission" date="2020-05" db="EMBL/GenBank/DDBJ databases">
        <authorList>
            <person name="Chiriac C."/>
            <person name="Salcher M."/>
            <person name="Ghai R."/>
            <person name="Kavagutti S V."/>
        </authorList>
    </citation>
    <scope>NUCLEOTIDE SEQUENCE</scope>
</reference>
<name>A0A6J7I7X8_9ZZZZ</name>
<organism evidence="1">
    <name type="scientific">freshwater metagenome</name>
    <dbReference type="NCBI Taxonomy" id="449393"/>
    <lineage>
        <taxon>unclassified sequences</taxon>
        <taxon>metagenomes</taxon>
        <taxon>ecological metagenomes</taxon>
    </lineage>
</organism>
<sequence length="251" mass="26387">MRSSLASVAALATLAVVVPGGPTAYAASSDDWRAAACAEDNRDGLALGAYTVAQVQSRRVKQIPSLTLTAERLVFASGTRCDLISLDGSVPFGREVKGHGSSISLLGELVVGGVSQGEMEGSGSVTGVGGSEPIRGIRDVVLGAEVFTDVETGTMPDSASLPESWRNQPYTFTHTRTGFLASVNGRTSTKKSFTVTPATRAAAKRRLASSLADADSAAERSDARRTYRLALKGVRLVMKPFRYDWSGELPC</sequence>
<dbReference type="EMBL" id="CAFBMW010000006">
    <property type="protein sequence ID" value="CAB4927153.1"/>
    <property type="molecule type" value="Genomic_DNA"/>
</dbReference>
<gene>
    <name evidence="1" type="ORF">UFOPK3662_00996</name>
</gene>
<protein>
    <submittedName>
        <fullName evidence="1">Unannotated protein</fullName>
    </submittedName>
</protein>
<proteinExistence type="predicted"/>